<protein>
    <submittedName>
        <fullName evidence="3">Endonuclease/exonuclease/phosphatase family metal-dependent hydrolase</fullName>
    </submittedName>
</protein>
<dbReference type="CDD" id="cd09615">
    <property type="entry name" value="Jacalin_EEP"/>
    <property type="match status" value="1"/>
</dbReference>
<dbReference type="GO" id="GO:0004767">
    <property type="term" value="F:sphingomyelin phosphodiesterase activity"/>
    <property type="evidence" value="ECO:0007669"/>
    <property type="project" value="InterPro"/>
</dbReference>
<dbReference type="InterPro" id="IPR036691">
    <property type="entry name" value="Endo/exonu/phosph_ase_sf"/>
</dbReference>
<dbReference type="EMBL" id="QGHB01000006">
    <property type="protein sequence ID" value="PWK85589.1"/>
    <property type="molecule type" value="Genomic_DNA"/>
</dbReference>
<feature type="chain" id="PRO_5016252662" evidence="1">
    <location>
        <begin position="31"/>
        <end position="443"/>
    </location>
</feature>
<dbReference type="Pfam" id="PF01419">
    <property type="entry name" value="Jacalin"/>
    <property type="match status" value="1"/>
</dbReference>
<dbReference type="GO" id="GO:0016791">
    <property type="term" value="F:phosphatase activity"/>
    <property type="evidence" value="ECO:0007669"/>
    <property type="project" value="InterPro"/>
</dbReference>
<keyword evidence="3" id="KW-0269">Exonuclease</keyword>
<dbReference type="GO" id="GO:0046856">
    <property type="term" value="P:phosphatidylinositol dephosphorylation"/>
    <property type="evidence" value="ECO:0007669"/>
    <property type="project" value="InterPro"/>
</dbReference>
<evidence type="ECO:0000313" key="4">
    <source>
        <dbReference type="Proteomes" id="UP000246005"/>
    </source>
</evidence>
<feature type="domain" description="Jacalin-type lectin" evidence="2">
    <location>
        <begin position="302"/>
        <end position="441"/>
    </location>
</feature>
<dbReference type="GO" id="GO:0005737">
    <property type="term" value="C:cytoplasm"/>
    <property type="evidence" value="ECO:0007669"/>
    <property type="project" value="TreeGrafter"/>
</dbReference>
<dbReference type="PANTHER" id="PTHR16320">
    <property type="entry name" value="SPHINGOMYELINASE FAMILY MEMBER"/>
    <property type="match status" value="1"/>
</dbReference>
<evidence type="ECO:0000256" key="1">
    <source>
        <dbReference type="SAM" id="SignalP"/>
    </source>
</evidence>
<dbReference type="Gene3D" id="3.60.10.10">
    <property type="entry name" value="Endonuclease/exonuclease/phosphatase"/>
    <property type="match status" value="1"/>
</dbReference>
<keyword evidence="3" id="KW-0255">Endonuclease</keyword>
<organism evidence="3 4">
    <name type="scientific">Lentzea atacamensis</name>
    <dbReference type="NCBI Taxonomy" id="531938"/>
    <lineage>
        <taxon>Bacteria</taxon>
        <taxon>Bacillati</taxon>
        <taxon>Actinomycetota</taxon>
        <taxon>Actinomycetes</taxon>
        <taxon>Pseudonocardiales</taxon>
        <taxon>Pseudonocardiaceae</taxon>
        <taxon>Lentzea</taxon>
    </lineage>
</organism>
<proteinExistence type="predicted"/>
<dbReference type="Pfam" id="PF22669">
    <property type="entry name" value="Exo_endo_phos2"/>
    <property type="match status" value="1"/>
</dbReference>
<dbReference type="InterPro" id="IPR001229">
    <property type="entry name" value="Jacalin-like_lectin_dom"/>
</dbReference>
<keyword evidence="3" id="KW-0378">Hydrolase</keyword>
<dbReference type="InterPro" id="IPR038772">
    <property type="entry name" value="Sph/SMPD2-like"/>
</dbReference>
<dbReference type="InterPro" id="IPR036404">
    <property type="entry name" value="Jacalin-like_lectin_dom_sf"/>
</dbReference>
<dbReference type="Proteomes" id="UP000246005">
    <property type="component" value="Unassembled WGS sequence"/>
</dbReference>
<evidence type="ECO:0000313" key="3">
    <source>
        <dbReference type="EMBL" id="PWK85589.1"/>
    </source>
</evidence>
<dbReference type="SUPFAM" id="SSF51101">
    <property type="entry name" value="Mannose-binding lectins"/>
    <property type="match status" value="1"/>
</dbReference>
<dbReference type="SUPFAM" id="SSF56219">
    <property type="entry name" value="DNase I-like"/>
    <property type="match status" value="1"/>
</dbReference>
<keyword evidence="1" id="KW-0732">Signal</keyword>
<comment type="caution">
    <text evidence="3">The sequence shown here is derived from an EMBL/GenBank/DDBJ whole genome shotgun (WGS) entry which is preliminary data.</text>
</comment>
<dbReference type="GO" id="GO:0004519">
    <property type="term" value="F:endonuclease activity"/>
    <property type="evidence" value="ECO:0007669"/>
    <property type="project" value="UniProtKB-KW"/>
</dbReference>
<dbReference type="PANTHER" id="PTHR16320:SF1">
    <property type="entry name" value="SPHINGOMYELINASE DDB_G0288017"/>
    <property type="match status" value="1"/>
</dbReference>
<keyword evidence="3" id="KW-0540">Nuclease</keyword>
<sequence>MRVVRLVRSVAAVGLLAVSVLSAATVPAAAAPPSSGTFSVLSYNVAGLPEGLSSGNPRVNTPIIGQRIRPYDIVHVQEDFNHHAALYANNTHPHRTPTSGGVPFGDGLNTLANHPYTDLTRDKWDKCNGTDCLTPKGFTWSRIRVAEGVLIDFYNVHANAGSNEADLAARRANISELSRFIIANSAGNAVVVAGDTNTRYTRTGDNIRELLSANGLTDAWVQEERGGVPPAAGSPTLGCDDANITDACEVVDKILFRGNRYITLNLTRYGNENAAFRTTDNKMLSDHYPIAADFRWTLNPALSLSDVWGGPHGSPFTDVATVPLAQRVTGISLRAGARVDQVGITLADGTAYTHGGDGGTARQLTLAPGEHLTSVTLHSGQRDGHTRIFFARFTTNTGRTLSGGSETPNAVTYTAPAGWQIAGFHGRSGDEVDSLGVVFTRVA</sequence>
<name>A0A316HZH9_9PSEU</name>
<dbReference type="GO" id="GO:0004527">
    <property type="term" value="F:exonuclease activity"/>
    <property type="evidence" value="ECO:0007669"/>
    <property type="project" value="UniProtKB-KW"/>
</dbReference>
<dbReference type="Gene3D" id="2.100.10.30">
    <property type="entry name" value="Jacalin-like lectin domain"/>
    <property type="match status" value="1"/>
</dbReference>
<reference evidence="3 4" key="1">
    <citation type="submission" date="2018-05" db="EMBL/GenBank/DDBJ databases">
        <title>Genomic Encyclopedia of Type Strains, Phase IV (KMG-IV): sequencing the most valuable type-strain genomes for metagenomic binning, comparative biology and taxonomic classification.</title>
        <authorList>
            <person name="Goeker M."/>
        </authorList>
    </citation>
    <scope>NUCLEOTIDE SEQUENCE [LARGE SCALE GENOMIC DNA]</scope>
    <source>
        <strain evidence="3 4">DSM 45480</strain>
    </source>
</reference>
<accession>A0A316HZH9</accession>
<evidence type="ECO:0000259" key="2">
    <source>
        <dbReference type="PROSITE" id="PS51752"/>
    </source>
</evidence>
<dbReference type="AlphaFoldDB" id="A0A316HZH9"/>
<dbReference type="PROSITE" id="PS51752">
    <property type="entry name" value="JACALIN_LECTIN"/>
    <property type="match status" value="1"/>
</dbReference>
<feature type="signal peptide" evidence="1">
    <location>
        <begin position="1"/>
        <end position="30"/>
    </location>
</feature>
<dbReference type="InterPro" id="IPR000300">
    <property type="entry name" value="IPPc"/>
</dbReference>
<dbReference type="SMART" id="SM00915">
    <property type="entry name" value="Jacalin"/>
    <property type="match status" value="1"/>
</dbReference>
<gene>
    <name evidence="3" type="ORF">C8D88_106217</name>
</gene>